<dbReference type="EMBL" id="JADJEV010000004">
    <property type="protein sequence ID" value="MBK6973831.1"/>
    <property type="molecule type" value="Genomic_DNA"/>
</dbReference>
<name>A0A9D7DZR7_9PROT</name>
<evidence type="ECO:0000313" key="2">
    <source>
        <dbReference type="Proteomes" id="UP000807785"/>
    </source>
</evidence>
<accession>A0A9D7DZR7</accession>
<organism evidence="1 2">
    <name type="scientific">Candidatus Methylophosphatis roskildensis</name>
    <dbReference type="NCBI Taxonomy" id="2899263"/>
    <lineage>
        <taxon>Bacteria</taxon>
        <taxon>Pseudomonadati</taxon>
        <taxon>Pseudomonadota</taxon>
        <taxon>Betaproteobacteria</taxon>
        <taxon>Nitrosomonadales</taxon>
        <taxon>Sterolibacteriaceae</taxon>
        <taxon>Candidatus Methylophosphatis</taxon>
    </lineage>
</organism>
<dbReference type="AlphaFoldDB" id="A0A9D7DZR7"/>
<sequence length="94" mass="10832">MRIDYYIYYRVRPGQDSELLAALSTMQAALAEATGVNGRFRRRLDDPLTWMEVYEGVADPREFEVELGLQALHHGLHEFLAAGTPRHLERFRAV</sequence>
<reference evidence="1" key="1">
    <citation type="submission" date="2020-10" db="EMBL/GenBank/DDBJ databases">
        <title>Connecting structure to function with the recovery of over 1000 high-quality activated sludge metagenome-assembled genomes encoding full-length rRNA genes using long-read sequencing.</title>
        <authorList>
            <person name="Singleton C.M."/>
            <person name="Petriglieri F."/>
            <person name="Kristensen J.M."/>
            <person name="Kirkegaard R.H."/>
            <person name="Michaelsen T.Y."/>
            <person name="Andersen M.H."/>
            <person name="Karst S.M."/>
            <person name="Dueholm M.S."/>
            <person name="Nielsen P.H."/>
            <person name="Albertsen M."/>
        </authorList>
    </citation>
    <scope>NUCLEOTIDE SEQUENCE</scope>
    <source>
        <strain evidence="1">Bjer_18-Q3-R1-45_BAT3C.347</strain>
    </source>
</reference>
<protein>
    <submittedName>
        <fullName evidence="1">DUF4936 family protein</fullName>
    </submittedName>
</protein>
<evidence type="ECO:0000313" key="1">
    <source>
        <dbReference type="EMBL" id="MBK6973831.1"/>
    </source>
</evidence>
<gene>
    <name evidence="1" type="ORF">IPH26_13155</name>
</gene>
<dbReference type="Pfam" id="PF16290">
    <property type="entry name" value="DUF4936"/>
    <property type="match status" value="1"/>
</dbReference>
<dbReference type="Proteomes" id="UP000807785">
    <property type="component" value="Unassembled WGS sequence"/>
</dbReference>
<comment type="caution">
    <text evidence="1">The sequence shown here is derived from an EMBL/GenBank/DDBJ whole genome shotgun (WGS) entry which is preliminary data.</text>
</comment>
<proteinExistence type="predicted"/>
<dbReference type="InterPro" id="IPR032556">
    <property type="entry name" value="DUF4936"/>
</dbReference>